<dbReference type="Gramene" id="AET5Gv20774000.26">
    <property type="protein sequence ID" value="AET5Gv20774000.26"/>
    <property type="gene ID" value="AET5Gv20774000"/>
</dbReference>
<evidence type="ECO:0000313" key="2">
    <source>
        <dbReference type="Proteomes" id="UP000015105"/>
    </source>
</evidence>
<keyword evidence="2" id="KW-1185">Reference proteome</keyword>
<protein>
    <submittedName>
        <fullName evidence="1">Uncharacterized protein</fullName>
    </submittedName>
</protein>
<name>A0A453LI24_AEGTS</name>
<reference evidence="2" key="1">
    <citation type="journal article" date="2014" name="Science">
        <title>Ancient hybridizations among the ancestral genomes of bread wheat.</title>
        <authorList>
            <consortium name="International Wheat Genome Sequencing Consortium,"/>
            <person name="Marcussen T."/>
            <person name="Sandve S.R."/>
            <person name="Heier L."/>
            <person name="Spannagl M."/>
            <person name="Pfeifer M."/>
            <person name="Jakobsen K.S."/>
            <person name="Wulff B.B."/>
            <person name="Steuernagel B."/>
            <person name="Mayer K.F."/>
            <person name="Olsen O.A."/>
        </authorList>
    </citation>
    <scope>NUCLEOTIDE SEQUENCE [LARGE SCALE GENOMIC DNA]</scope>
    <source>
        <strain evidence="2">cv. AL8/78</strain>
    </source>
</reference>
<accession>A0A453LI24</accession>
<organism evidence="1 2">
    <name type="scientific">Aegilops tauschii subsp. strangulata</name>
    <name type="common">Goatgrass</name>
    <dbReference type="NCBI Taxonomy" id="200361"/>
    <lineage>
        <taxon>Eukaryota</taxon>
        <taxon>Viridiplantae</taxon>
        <taxon>Streptophyta</taxon>
        <taxon>Embryophyta</taxon>
        <taxon>Tracheophyta</taxon>
        <taxon>Spermatophyta</taxon>
        <taxon>Magnoliopsida</taxon>
        <taxon>Liliopsida</taxon>
        <taxon>Poales</taxon>
        <taxon>Poaceae</taxon>
        <taxon>BOP clade</taxon>
        <taxon>Pooideae</taxon>
        <taxon>Triticodae</taxon>
        <taxon>Triticeae</taxon>
        <taxon>Triticinae</taxon>
        <taxon>Aegilops</taxon>
    </lineage>
</organism>
<reference evidence="1" key="4">
    <citation type="submission" date="2019-03" db="UniProtKB">
        <authorList>
            <consortium name="EnsemblPlants"/>
        </authorList>
    </citation>
    <scope>IDENTIFICATION</scope>
</reference>
<dbReference type="AlphaFoldDB" id="A0A453LI24"/>
<reference evidence="1" key="5">
    <citation type="journal article" date="2021" name="G3 (Bethesda)">
        <title>Aegilops tauschii genome assembly Aet v5.0 features greater sequence contiguity and improved annotation.</title>
        <authorList>
            <person name="Wang L."/>
            <person name="Zhu T."/>
            <person name="Rodriguez J.C."/>
            <person name="Deal K.R."/>
            <person name="Dubcovsky J."/>
            <person name="McGuire P.E."/>
            <person name="Lux T."/>
            <person name="Spannagl M."/>
            <person name="Mayer K.F.X."/>
            <person name="Baldrich P."/>
            <person name="Meyers B.C."/>
            <person name="Huo N."/>
            <person name="Gu Y.Q."/>
            <person name="Zhou H."/>
            <person name="Devos K.M."/>
            <person name="Bennetzen J.L."/>
            <person name="Unver T."/>
            <person name="Budak H."/>
            <person name="Gulick P.J."/>
            <person name="Galiba G."/>
            <person name="Kalapos B."/>
            <person name="Nelson D.R."/>
            <person name="Li P."/>
            <person name="You F.M."/>
            <person name="Luo M.C."/>
            <person name="Dvorak J."/>
        </authorList>
    </citation>
    <scope>NUCLEOTIDE SEQUENCE [LARGE SCALE GENOMIC DNA]</scope>
    <source>
        <strain evidence="1">cv. AL8/78</strain>
    </source>
</reference>
<proteinExistence type="predicted"/>
<sequence>EYNLINMSILLLRDCGPQYQKMLMQSLRSSFRSAGSRTLLKGQISPRY</sequence>
<evidence type="ECO:0000313" key="1">
    <source>
        <dbReference type="EnsemblPlants" id="AET5Gv20774000.26"/>
    </source>
</evidence>
<dbReference type="Proteomes" id="UP000015105">
    <property type="component" value="Chromosome 5D"/>
</dbReference>
<dbReference type="EnsemblPlants" id="AET5Gv20774000.26">
    <property type="protein sequence ID" value="AET5Gv20774000.26"/>
    <property type="gene ID" value="AET5Gv20774000"/>
</dbReference>
<reference evidence="1" key="3">
    <citation type="journal article" date="2017" name="Nature">
        <title>Genome sequence of the progenitor of the wheat D genome Aegilops tauschii.</title>
        <authorList>
            <person name="Luo M.C."/>
            <person name="Gu Y.Q."/>
            <person name="Puiu D."/>
            <person name="Wang H."/>
            <person name="Twardziok S.O."/>
            <person name="Deal K.R."/>
            <person name="Huo N."/>
            <person name="Zhu T."/>
            <person name="Wang L."/>
            <person name="Wang Y."/>
            <person name="McGuire P.E."/>
            <person name="Liu S."/>
            <person name="Long H."/>
            <person name="Ramasamy R.K."/>
            <person name="Rodriguez J.C."/>
            <person name="Van S.L."/>
            <person name="Yuan L."/>
            <person name="Wang Z."/>
            <person name="Xia Z."/>
            <person name="Xiao L."/>
            <person name="Anderson O.D."/>
            <person name="Ouyang S."/>
            <person name="Liang Y."/>
            <person name="Zimin A.V."/>
            <person name="Pertea G."/>
            <person name="Qi P."/>
            <person name="Bennetzen J.L."/>
            <person name="Dai X."/>
            <person name="Dawson M.W."/>
            <person name="Muller H.G."/>
            <person name="Kugler K."/>
            <person name="Rivarola-Duarte L."/>
            <person name="Spannagl M."/>
            <person name="Mayer K.F.X."/>
            <person name="Lu F.H."/>
            <person name="Bevan M.W."/>
            <person name="Leroy P."/>
            <person name="Li P."/>
            <person name="You F.M."/>
            <person name="Sun Q."/>
            <person name="Liu Z."/>
            <person name="Lyons E."/>
            <person name="Wicker T."/>
            <person name="Salzberg S.L."/>
            <person name="Devos K.M."/>
            <person name="Dvorak J."/>
        </authorList>
    </citation>
    <scope>NUCLEOTIDE SEQUENCE [LARGE SCALE GENOMIC DNA]</scope>
    <source>
        <strain evidence="1">cv. AL8/78</strain>
    </source>
</reference>
<reference evidence="2" key="2">
    <citation type="journal article" date="2017" name="Nat. Plants">
        <title>The Aegilops tauschii genome reveals multiple impacts of transposons.</title>
        <authorList>
            <person name="Zhao G."/>
            <person name="Zou C."/>
            <person name="Li K."/>
            <person name="Wang K."/>
            <person name="Li T."/>
            <person name="Gao L."/>
            <person name="Zhang X."/>
            <person name="Wang H."/>
            <person name="Yang Z."/>
            <person name="Liu X."/>
            <person name="Jiang W."/>
            <person name="Mao L."/>
            <person name="Kong X."/>
            <person name="Jiao Y."/>
            <person name="Jia J."/>
        </authorList>
    </citation>
    <scope>NUCLEOTIDE SEQUENCE [LARGE SCALE GENOMIC DNA]</scope>
    <source>
        <strain evidence="2">cv. AL8/78</strain>
    </source>
</reference>